<evidence type="ECO:0000313" key="5">
    <source>
        <dbReference type="EMBL" id="MBB5728131.1"/>
    </source>
</evidence>
<organism evidence="5 6">
    <name type="scientific">Sphingomonas prati</name>
    <dbReference type="NCBI Taxonomy" id="1843237"/>
    <lineage>
        <taxon>Bacteria</taxon>
        <taxon>Pseudomonadati</taxon>
        <taxon>Pseudomonadota</taxon>
        <taxon>Alphaproteobacteria</taxon>
        <taxon>Sphingomonadales</taxon>
        <taxon>Sphingomonadaceae</taxon>
        <taxon>Sphingomonas</taxon>
    </lineage>
</organism>
<evidence type="ECO:0000313" key="6">
    <source>
        <dbReference type="Proteomes" id="UP000546701"/>
    </source>
</evidence>
<evidence type="ECO:0000259" key="4">
    <source>
        <dbReference type="PROSITE" id="PS52035"/>
    </source>
</evidence>
<dbReference type="PANTHER" id="PTHR11705:SF145">
    <property type="entry name" value="PEPTIDASE M14 CARBOXYPEPTIDASE A DOMAIN-CONTAINING PROTEIN"/>
    <property type="match status" value="1"/>
</dbReference>
<dbReference type="RefSeq" id="WP_157174919.1">
    <property type="nucleotide sequence ID" value="NZ_BMJP01000001.1"/>
</dbReference>
<feature type="domain" description="Peptidase M14" evidence="4">
    <location>
        <begin position="49"/>
        <end position="421"/>
    </location>
</feature>
<protein>
    <recommendedName>
        <fullName evidence="4">Peptidase M14 domain-containing protein</fullName>
    </recommendedName>
</protein>
<dbReference type="OrthoDB" id="9767214at2"/>
<comment type="similarity">
    <text evidence="2 3">Belongs to the peptidase M14 family.</text>
</comment>
<name>A0A7W9F0A2_9SPHN</name>
<dbReference type="AlphaFoldDB" id="A0A7W9F0A2"/>
<evidence type="ECO:0000256" key="3">
    <source>
        <dbReference type="PROSITE-ProRule" id="PRU01379"/>
    </source>
</evidence>
<comment type="cofactor">
    <cofactor evidence="1">
        <name>Zn(2+)</name>
        <dbReference type="ChEBI" id="CHEBI:29105"/>
    </cofactor>
</comment>
<dbReference type="CDD" id="cd06241">
    <property type="entry name" value="M14-like"/>
    <property type="match status" value="1"/>
</dbReference>
<dbReference type="InterPro" id="IPR000834">
    <property type="entry name" value="Peptidase_M14"/>
</dbReference>
<feature type="active site" description="Proton donor/acceptor" evidence="3">
    <location>
        <position position="395"/>
    </location>
</feature>
<dbReference type="PROSITE" id="PS52035">
    <property type="entry name" value="PEPTIDASE_M14"/>
    <property type="match status" value="1"/>
</dbReference>
<dbReference type="GO" id="GO:0005615">
    <property type="term" value="C:extracellular space"/>
    <property type="evidence" value="ECO:0007669"/>
    <property type="project" value="TreeGrafter"/>
</dbReference>
<proteinExistence type="inferred from homology"/>
<reference evidence="5 6" key="1">
    <citation type="submission" date="2020-08" db="EMBL/GenBank/DDBJ databases">
        <title>Genomic Encyclopedia of Type Strains, Phase IV (KMG-IV): sequencing the most valuable type-strain genomes for metagenomic binning, comparative biology and taxonomic classification.</title>
        <authorList>
            <person name="Goeker M."/>
        </authorList>
    </citation>
    <scope>NUCLEOTIDE SEQUENCE [LARGE SCALE GENOMIC DNA]</scope>
    <source>
        <strain evidence="5 6">DSM 103336</strain>
    </source>
</reference>
<dbReference type="GO" id="GO:0008270">
    <property type="term" value="F:zinc ion binding"/>
    <property type="evidence" value="ECO:0007669"/>
    <property type="project" value="InterPro"/>
</dbReference>
<dbReference type="GO" id="GO:0006508">
    <property type="term" value="P:proteolysis"/>
    <property type="evidence" value="ECO:0007669"/>
    <property type="project" value="InterPro"/>
</dbReference>
<keyword evidence="6" id="KW-1185">Reference proteome</keyword>
<evidence type="ECO:0000256" key="1">
    <source>
        <dbReference type="ARBA" id="ARBA00001947"/>
    </source>
</evidence>
<dbReference type="PANTHER" id="PTHR11705">
    <property type="entry name" value="PROTEASE FAMILY M14 CARBOXYPEPTIDASE A,B"/>
    <property type="match status" value="1"/>
</dbReference>
<dbReference type="EMBL" id="JACIJR010000001">
    <property type="protein sequence ID" value="MBB5728131.1"/>
    <property type="molecule type" value="Genomic_DNA"/>
</dbReference>
<dbReference type="Proteomes" id="UP000546701">
    <property type="component" value="Unassembled WGS sequence"/>
</dbReference>
<gene>
    <name evidence="5" type="ORF">FHS99_000587</name>
</gene>
<accession>A0A7W9F0A2</accession>
<dbReference type="SMART" id="SM00631">
    <property type="entry name" value="Zn_pept"/>
    <property type="match status" value="1"/>
</dbReference>
<evidence type="ECO:0000256" key="2">
    <source>
        <dbReference type="ARBA" id="ARBA00005988"/>
    </source>
</evidence>
<dbReference type="Pfam" id="PF00246">
    <property type="entry name" value="Peptidase_M14"/>
    <property type="match status" value="1"/>
</dbReference>
<dbReference type="SUPFAM" id="SSF53187">
    <property type="entry name" value="Zn-dependent exopeptidases"/>
    <property type="match status" value="1"/>
</dbReference>
<dbReference type="GO" id="GO:0004181">
    <property type="term" value="F:metallocarboxypeptidase activity"/>
    <property type="evidence" value="ECO:0007669"/>
    <property type="project" value="InterPro"/>
</dbReference>
<dbReference type="Gene3D" id="3.40.630.10">
    <property type="entry name" value="Zn peptidases"/>
    <property type="match status" value="1"/>
</dbReference>
<comment type="caution">
    <text evidence="5">The sequence shown here is derived from an EMBL/GenBank/DDBJ whole genome shotgun (WGS) entry which is preliminary data.</text>
</comment>
<sequence length="582" mass="63444">MIALLTMLAATFPQAPLPPVQPWSGKSVALVASAGDPWITPSEASGFATTPSYAETRAWVDRLVAASPLLRIEPFGRSPEGRVLYAVVASKPGAGKPVLLVQAGIHAGEIDGKDAGLMLLRDIALRGKDGLLDRATLVFVPIFNVDGHERAGDFNRPNQRGPAGQGWRTTAQNMNLNRDYLKADTPEMQAMIGLIRKWDPALYLDIHVTDGIDYQYDITTDFNGFGGRYAQSAAVGRWLDRTYRPAVEAALTAAGHKPYQYISTIDPDPDKGIEDTASTGRFSDGYGDLSHVPTVLVETHSLKPYRQRVLGSYVLIEASLRLLGADGAGARAAIAADRRVRPAQQVLAWKRSAAPGATRAFDGISHDMVPSAAAGGEVIRWTGRPTRVQMPIWGEEPDVTTRLPRAWWVPASRLDVIARLRLHGVEMETIAAPRTVATDRVRLVDPVLGAANEGRVPLKSATYVHAVARETWPAGSVRVPADQPLEQLAAALLEPESPDGLLAWGFFPEILQRTEYMEAYVIAPMADAMLARDPKLRAAFAAKVKGDAKFAGDARARLAWFYERSPYYDARYLVYPVGREVR</sequence>